<dbReference type="Proteomes" id="UP000036681">
    <property type="component" value="Unplaced"/>
</dbReference>
<keyword evidence="1" id="KW-1185">Reference proteome</keyword>
<organism evidence="1 2">
    <name type="scientific">Ascaris lumbricoides</name>
    <name type="common">Giant roundworm</name>
    <dbReference type="NCBI Taxonomy" id="6252"/>
    <lineage>
        <taxon>Eukaryota</taxon>
        <taxon>Metazoa</taxon>
        <taxon>Ecdysozoa</taxon>
        <taxon>Nematoda</taxon>
        <taxon>Chromadorea</taxon>
        <taxon>Rhabditida</taxon>
        <taxon>Spirurina</taxon>
        <taxon>Ascaridomorpha</taxon>
        <taxon>Ascaridoidea</taxon>
        <taxon>Ascarididae</taxon>
        <taxon>Ascaris</taxon>
    </lineage>
</organism>
<protein>
    <submittedName>
        <fullName evidence="2">Conjugal transfer protein TraH</fullName>
    </submittedName>
</protein>
<reference evidence="2" key="1">
    <citation type="submission" date="2017-02" db="UniProtKB">
        <authorList>
            <consortium name="WormBaseParasite"/>
        </authorList>
    </citation>
    <scope>IDENTIFICATION</scope>
</reference>
<evidence type="ECO:0000313" key="2">
    <source>
        <dbReference type="WBParaSite" id="ALUE_0000038801-mRNA-1"/>
    </source>
</evidence>
<name>A0A0M3HFU3_ASCLU</name>
<accession>A0A0M3HFU3</accession>
<dbReference type="AlphaFoldDB" id="A0A0M3HFU3"/>
<evidence type="ECO:0000313" key="1">
    <source>
        <dbReference type="Proteomes" id="UP000036681"/>
    </source>
</evidence>
<sequence length="67" mass="7782">MKGTTIQSSDAAMRDQRIDEVLSRIDQLSDNNVFCETCHRMRERNHSGNSIREKVNDFSYSFINVTI</sequence>
<proteinExistence type="predicted"/>
<dbReference type="WBParaSite" id="ALUE_0000038801-mRNA-1">
    <property type="protein sequence ID" value="ALUE_0000038801-mRNA-1"/>
    <property type="gene ID" value="ALUE_0000038801"/>
</dbReference>